<dbReference type="GO" id="GO:0008097">
    <property type="term" value="F:5S rRNA binding"/>
    <property type="evidence" value="ECO:0007669"/>
    <property type="project" value="TreeGrafter"/>
</dbReference>
<dbReference type="RefSeq" id="WP_090041517.1">
    <property type="nucleotide sequence ID" value="NZ_FOKI01000017.1"/>
</dbReference>
<evidence type="ECO:0000256" key="6">
    <source>
        <dbReference type="ARBA" id="ARBA00035197"/>
    </source>
</evidence>
<evidence type="ECO:0000256" key="7">
    <source>
        <dbReference type="HAMAP-Rule" id="MF_01337"/>
    </source>
</evidence>
<comment type="function">
    <text evidence="7">This is one of the proteins that bind and probably mediate the attachment of the 5S RNA into the large ribosomal subunit, where it forms part of the central protuberance.</text>
</comment>
<keyword evidence="3 7" id="KW-0694">RNA-binding</keyword>
<evidence type="ECO:0000256" key="3">
    <source>
        <dbReference type="ARBA" id="ARBA00022884"/>
    </source>
</evidence>
<evidence type="ECO:0000313" key="10">
    <source>
        <dbReference type="Proteomes" id="UP000198619"/>
    </source>
</evidence>
<dbReference type="Proteomes" id="UP000198619">
    <property type="component" value="Unassembled WGS sequence"/>
</dbReference>
<dbReference type="GO" id="GO:0022625">
    <property type="term" value="C:cytosolic large ribosomal subunit"/>
    <property type="evidence" value="ECO:0007669"/>
    <property type="project" value="TreeGrafter"/>
</dbReference>
<dbReference type="EMBL" id="FOKI01000017">
    <property type="protein sequence ID" value="SFB19869.1"/>
    <property type="molecule type" value="Genomic_DNA"/>
</dbReference>
<evidence type="ECO:0000256" key="1">
    <source>
        <dbReference type="ARBA" id="ARBA00007116"/>
    </source>
</evidence>
<dbReference type="CDD" id="cd00432">
    <property type="entry name" value="Ribosomal_L18_L5e"/>
    <property type="match status" value="1"/>
</dbReference>
<reference evidence="9 10" key="1">
    <citation type="submission" date="2016-10" db="EMBL/GenBank/DDBJ databases">
        <authorList>
            <person name="de Groot N.N."/>
        </authorList>
    </citation>
    <scope>NUCLEOTIDE SEQUENCE [LARGE SCALE GENOMIC DNA]</scope>
    <source>
        <strain evidence="9 10">DSM 12271</strain>
    </source>
</reference>
<evidence type="ECO:0000256" key="2">
    <source>
        <dbReference type="ARBA" id="ARBA00022730"/>
    </source>
</evidence>
<dbReference type="Gene3D" id="3.30.420.100">
    <property type="match status" value="1"/>
</dbReference>
<keyword evidence="5 7" id="KW-0687">Ribonucleoprotein</keyword>
<dbReference type="GO" id="GO:0006412">
    <property type="term" value="P:translation"/>
    <property type="evidence" value="ECO:0007669"/>
    <property type="project" value="UniProtKB-UniRule"/>
</dbReference>
<proteinExistence type="inferred from homology"/>
<keyword evidence="4 7" id="KW-0689">Ribosomal protein</keyword>
<feature type="region of interest" description="Disordered" evidence="8">
    <location>
        <begin position="1"/>
        <end position="23"/>
    </location>
</feature>
<comment type="subunit">
    <text evidence="7">Part of the 50S ribosomal subunit; part of the 5S rRNA/L5/L18/L25 subcomplex. Contacts the 5S and 23S rRNAs.</text>
</comment>
<dbReference type="InterPro" id="IPR005484">
    <property type="entry name" value="Ribosomal_uL18_bac/plant/anim"/>
</dbReference>
<dbReference type="InterPro" id="IPR057268">
    <property type="entry name" value="Ribosomal_L18"/>
</dbReference>
<name>A0A1I0Z2B6_9CLOT</name>
<dbReference type="SUPFAM" id="SSF53137">
    <property type="entry name" value="Translational machinery components"/>
    <property type="match status" value="1"/>
</dbReference>
<dbReference type="FunFam" id="3.30.420.100:FF:000001">
    <property type="entry name" value="50S ribosomal protein L18"/>
    <property type="match status" value="1"/>
</dbReference>
<organism evidence="9 10">
    <name type="scientific">Clostridium frigidicarnis</name>
    <dbReference type="NCBI Taxonomy" id="84698"/>
    <lineage>
        <taxon>Bacteria</taxon>
        <taxon>Bacillati</taxon>
        <taxon>Bacillota</taxon>
        <taxon>Clostridia</taxon>
        <taxon>Eubacteriales</taxon>
        <taxon>Clostridiaceae</taxon>
        <taxon>Clostridium</taxon>
    </lineage>
</organism>
<protein>
    <recommendedName>
        <fullName evidence="6 7">Large ribosomal subunit protein uL18</fullName>
    </recommendedName>
</protein>
<dbReference type="OrthoDB" id="9810939at2"/>
<sequence>MIKKQDKKEQRTRRHLRVRKKVSGTAERPRLCVYRSEKHIYVQIIDDVSRKTLVAASSLDKEFTGKLGGNKEAAKLVGELIAKKALDNGIKNVVFDRGGYIYHGRIQELAAGAREAGLEF</sequence>
<gene>
    <name evidence="7" type="primary">rplR</name>
    <name evidence="9" type="ORF">SAMN04488528_101719</name>
</gene>
<evidence type="ECO:0000313" key="9">
    <source>
        <dbReference type="EMBL" id="SFB19869.1"/>
    </source>
</evidence>
<evidence type="ECO:0000256" key="5">
    <source>
        <dbReference type="ARBA" id="ARBA00023274"/>
    </source>
</evidence>
<dbReference type="AlphaFoldDB" id="A0A1I0Z2B6"/>
<dbReference type="Pfam" id="PF00861">
    <property type="entry name" value="Ribosomal_L18p"/>
    <property type="match status" value="1"/>
</dbReference>
<dbReference type="NCBIfam" id="TIGR00060">
    <property type="entry name" value="L18_bact"/>
    <property type="match status" value="1"/>
</dbReference>
<feature type="compositionally biased region" description="Basic residues" evidence="8">
    <location>
        <begin position="10"/>
        <end position="22"/>
    </location>
</feature>
<dbReference type="PANTHER" id="PTHR12899">
    <property type="entry name" value="39S RIBOSOMAL PROTEIN L18, MITOCHONDRIAL"/>
    <property type="match status" value="1"/>
</dbReference>
<keyword evidence="10" id="KW-1185">Reference proteome</keyword>
<evidence type="ECO:0000256" key="4">
    <source>
        <dbReference type="ARBA" id="ARBA00022980"/>
    </source>
</evidence>
<dbReference type="HAMAP" id="MF_01337_B">
    <property type="entry name" value="Ribosomal_uL18_B"/>
    <property type="match status" value="1"/>
</dbReference>
<accession>A0A1I0Z2B6</accession>
<dbReference type="PANTHER" id="PTHR12899:SF3">
    <property type="entry name" value="LARGE RIBOSOMAL SUBUNIT PROTEIN UL18M"/>
    <property type="match status" value="1"/>
</dbReference>
<evidence type="ECO:0000256" key="8">
    <source>
        <dbReference type="SAM" id="MobiDB-lite"/>
    </source>
</evidence>
<comment type="similarity">
    <text evidence="1 7">Belongs to the universal ribosomal protein uL18 family.</text>
</comment>
<dbReference type="GO" id="GO:0003735">
    <property type="term" value="F:structural constituent of ribosome"/>
    <property type="evidence" value="ECO:0007669"/>
    <property type="project" value="InterPro"/>
</dbReference>
<keyword evidence="2 7" id="KW-0699">rRNA-binding</keyword>
<dbReference type="InterPro" id="IPR004389">
    <property type="entry name" value="Ribosomal_uL18_bac-type"/>
</dbReference>
<dbReference type="STRING" id="84698.SAMN04488528_101719"/>